<accession>A0ABT3X8N9</accession>
<evidence type="ECO:0000259" key="8">
    <source>
        <dbReference type="PROSITE" id="PS52035"/>
    </source>
</evidence>
<dbReference type="SMART" id="SM00631">
    <property type="entry name" value="Zn_pept"/>
    <property type="match status" value="1"/>
</dbReference>
<feature type="domain" description="Peptidase M14" evidence="8">
    <location>
        <begin position="336"/>
        <end position="694"/>
    </location>
</feature>
<dbReference type="EMBL" id="JAPMLT010000019">
    <property type="protein sequence ID" value="MCX7572352.1"/>
    <property type="molecule type" value="Genomic_DNA"/>
</dbReference>
<dbReference type="InterPro" id="IPR059177">
    <property type="entry name" value="GH29D-like_dom"/>
</dbReference>
<keyword evidence="5" id="KW-0862">Zinc</keyword>
<dbReference type="PANTHER" id="PTHR11705">
    <property type="entry name" value="PROTEASE FAMILY M14 CARBOXYPEPTIDASE A,B"/>
    <property type="match status" value="1"/>
</dbReference>
<keyword evidence="4" id="KW-0378">Hydrolase</keyword>
<gene>
    <name evidence="9" type="ORF">OS242_20805</name>
</gene>
<comment type="caution">
    <text evidence="7">Lacks conserved residue(s) required for the propagation of feature annotation.</text>
</comment>
<protein>
    <submittedName>
        <fullName evidence="9">M14 family metallopeptidase</fullName>
    </submittedName>
</protein>
<dbReference type="Pfam" id="PF13290">
    <property type="entry name" value="CHB_HEX_C_1"/>
    <property type="match status" value="1"/>
</dbReference>
<dbReference type="RefSeq" id="WP_267153601.1">
    <property type="nucleotide sequence ID" value="NZ_JAPMLT010000019.1"/>
</dbReference>
<keyword evidence="3" id="KW-0645">Protease</keyword>
<dbReference type="InterPro" id="IPR000834">
    <property type="entry name" value="Peptidase_M14"/>
</dbReference>
<evidence type="ECO:0000256" key="7">
    <source>
        <dbReference type="PROSITE-ProRule" id="PRU01379"/>
    </source>
</evidence>
<comment type="cofactor">
    <cofactor evidence="1">
        <name>Zn(2+)</name>
        <dbReference type="ChEBI" id="CHEBI:29105"/>
    </cofactor>
</comment>
<evidence type="ECO:0000256" key="5">
    <source>
        <dbReference type="ARBA" id="ARBA00022833"/>
    </source>
</evidence>
<keyword evidence="10" id="KW-1185">Reference proteome</keyword>
<dbReference type="PANTHER" id="PTHR11705:SF143">
    <property type="entry name" value="SLL0236 PROTEIN"/>
    <property type="match status" value="1"/>
</dbReference>
<reference evidence="9 10" key="1">
    <citation type="submission" date="2022-11" db="EMBL/GenBank/DDBJ databases">
        <title>Study of microbial diversity in lake waters.</title>
        <authorList>
            <person name="Zhang J."/>
        </authorList>
    </citation>
    <scope>NUCLEOTIDE SEQUENCE [LARGE SCALE GENOMIC DNA]</scope>
    <source>
        <strain evidence="9 10">DT12</strain>
    </source>
</reference>
<keyword evidence="6" id="KW-0482">Metalloprotease</keyword>
<dbReference type="PROSITE" id="PS52035">
    <property type="entry name" value="PEPTIDASE_M14"/>
    <property type="match status" value="1"/>
</dbReference>
<dbReference type="Pfam" id="PF00246">
    <property type="entry name" value="Peptidase_M14"/>
    <property type="match status" value="1"/>
</dbReference>
<evidence type="ECO:0000256" key="1">
    <source>
        <dbReference type="ARBA" id="ARBA00001947"/>
    </source>
</evidence>
<dbReference type="Gene3D" id="3.40.630.10">
    <property type="entry name" value="Zn peptidases"/>
    <property type="match status" value="1"/>
</dbReference>
<comment type="similarity">
    <text evidence="2 7">Belongs to the peptidase M14 family.</text>
</comment>
<evidence type="ECO:0000256" key="2">
    <source>
        <dbReference type="ARBA" id="ARBA00005988"/>
    </source>
</evidence>
<organism evidence="9 10">
    <name type="scientific">Tumebacillus lacus</name>
    <dbReference type="NCBI Taxonomy" id="2995335"/>
    <lineage>
        <taxon>Bacteria</taxon>
        <taxon>Bacillati</taxon>
        <taxon>Bacillota</taxon>
        <taxon>Bacilli</taxon>
        <taxon>Bacillales</taxon>
        <taxon>Alicyclobacillaceae</taxon>
        <taxon>Tumebacillus</taxon>
    </lineage>
</organism>
<evidence type="ECO:0000313" key="9">
    <source>
        <dbReference type="EMBL" id="MCX7572352.1"/>
    </source>
</evidence>
<dbReference type="Proteomes" id="UP001208017">
    <property type="component" value="Unassembled WGS sequence"/>
</dbReference>
<evidence type="ECO:0000313" key="10">
    <source>
        <dbReference type="Proteomes" id="UP001208017"/>
    </source>
</evidence>
<sequence>MSSDTTSSRRSRLTSWWLSAALGASLLWPGSAVHADNPAAAGLALTAEDPMLVTVLVQDRDAVDRLLEQGVDVEHRLKATAAGYEIDLVVTPTELAALEKRGVRLLHKLFTKSDWEARIAERNRVLQAENAAILSVDEITVLRADFFTNASGSFLYVEAKSSAGNVPTNPLKATWAGGEATLSGWNDSGQYMYHYLFVPVTERPGEITITSALGGTTTVPVNDWVGEDIKPPKPDKHYVSDFITHYMNPTEVYDRIESLAAEYPGLAEIIELPNLTNGYRRHAQAVLGNGASSSVVVTSTAYGSEGGNGLAVELLVSAGADAPLTVKADSRKITVHLATDASGAASSTAAQVVAALNEKAGHLVAATTYRGNAGAGLVAPTGAVTLSDGLKAPSNISRDPFQVRAIRIGKHRDGSKTGVMAYSQEHAREWVTPLVAVETAERLLRNYGHDGETKKLVDNLDIFIIPSVNPDGAHYSFFDYNMQRKNMTNHCGPAASDPLLRNNWGVDINRNYRVGSVFDGYAGASATNCQSGTYAGPEELSEPESQNVVWLADHFTNIKFAMNVHSYGGFFMWPPGAYKASGRQSLPRPTAGEEAFFWAASERILDEIKEHRGTVIFPGYTGPVIDVLYSAAGNSADDLWYNRGIYGWDFEVGADLYDPATGTWRAVGFQPPFAEGHQEALEFSNGLIGLLDVAYAYGKDRQPPKSTLAPEAGTYTDAVDLQFETSEPATVYYTLDGSRPTFTSEKVKLAGTREGAAPIRIDRSATVNWFSVDPSGNVEGNYNPSGNGKNYNTATITIQ</sequence>
<evidence type="ECO:0000256" key="6">
    <source>
        <dbReference type="ARBA" id="ARBA00023049"/>
    </source>
</evidence>
<evidence type="ECO:0000256" key="3">
    <source>
        <dbReference type="ARBA" id="ARBA00022670"/>
    </source>
</evidence>
<evidence type="ECO:0000256" key="4">
    <source>
        <dbReference type="ARBA" id="ARBA00022801"/>
    </source>
</evidence>
<dbReference type="SUPFAM" id="SSF53187">
    <property type="entry name" value="Zn-dependent exopeptidases"/>
    <property type="match status" value="1"/>
</dbReference>
<proteinExistence type="inferred from homology"/>
<name>A0ABT3X8N9_9BACL</name>
<comment type="caution">
    <text evidence="9">The sequence shown here is derived from an EMBL/GenBank/DDBJ whole genome shotgun (WGS) entry which is preliminary data.</text>
</comment>